<dbReference type="NCBIfam" id="TIGR00644">
    <property type="entry name" value="recJ"/>
    <property type="match status" value="1"/>
</dbReference>
<dbReference type="InterPro" id="IPR051673">
    <property type="entry name" value="SSDNA_exonuclease_RecJ"/>
</dbReference>
<evidence type="ECO:0000256" key="2">
    <source>
        <dbReference type="ARBA" id="ARBA00019841"/>
    </source>
</evidence>
<comment type="similarity">
    <text evidence="1">Belongs to the RecJ family.</text>
</comment>
<dbReference type="InterPro" id="IPR041122">
    <property type="entry name" value="RecJ_OB"/>
</dbReference>
<dbReference type="GO" id="GO:0008409">
    <property type="term" value="F:5'-3' exonuclease activity"/>
    <property type="evidence" value="ECO:0007669"/>
    <property type="project" value="InterPro"/>
</dbReference>
<dbReference type="Gene3D" id="3.10.310.30">
    <property type="match status" value="1"/>
</dbReference>
<dbReference type="Pfam" id="PF17768">
    <property type="entry name" value="RecJ_OB"/>
    <property type="match status" value="1"/>
</dbReference>
<evidence type="ECO:0000256" key="1">
    <source>
        <dbReference type="ARBA" id="ARBA00005915"/>
    </source>
</evidence>
<dbReference type="Gene3D" id="3.90.1640.30">
    <property type="match status" value="1"/>
</dbReference>
<reference evidence="9 10" key="1">
    <citation type="submission" date="2018-06" db="EMBL/GenBank/DDBJ databases">
        <title>Extensive metabolic versatility and redundancy in microbially diverse, dynamic hydrothermal sediments.</title>
        <authorList>
            <person name="Dombrowski N."/>
            <person name="Teske A."/>
            <person name="Baker B.J."/>
        </authorList>
    </citation>
    <scope>NUCLEOTIDE SEQUENCE [LARGE SCALE GENOMIC DNA]</scope>
    <source>
        <strain evidence="9">B35_G9</strain>
    </source>
</reference>
<dbReference type="GO" id="GO:0003676">
    <property type="term" value="F:nucleic acid binding"/>
    <property type="evidence" value="ECO:0007669"/>
    <property type="project" value="InterPro"/>
</dbReference>
<evidence type="ECO:0000256" key="3">
    <source>
        <dbReference type="ARBA" id="ARBA00022722"/>
    </source>
</evidence>
<feature type="domain" description="RecJ OB" evidence="8">
    <location>
        <begin position="451"/>
        <end position="556"/>
    </location>
</feature>
<dbReference type="Proteomes" id="UP000282321">
    <property type="component" value="Unassembled WGS sequence"/>
</dbReference>
<dbReference type="PANTHER" id="PTHR30255">
    <property type="entry name" value="SINGLE-STRANDED-DNA-SPECIFIC EXONUCLEASE RECJ"/>
    <property type="match status" value="1"/>
</dbReference>
<evidence type="ECO:0000259" key="8">
    <source>
        <dbReference type="Pfam" id="PF17768"/>
    </source>
</evidence>
<dbReference type="InterPro" id="IPR003156">
    <property type="entry name" value="DHHA1_dom"/>
</dbReference>
<evidence type="ECO:0000256" key="4">
    <source>
        <dbReference type="ARBA" id="ARBA00022801"/>
    </source>
</evidence>
<dbReference type="GO" id="GO:0006281">
    <property type="term" value="P:DNA repair"/>
    <property type="evidence" value="ECO:0007669"/>
    <property type="project" value="InterPro"/>
</dbReference>
<evidence type="ECO:0000313" key="10">
    <source>
        <dbReference type="Proteomes" id="UP000282321"/>
    </source>
</evidence>
<evidence type="ECO:0000259" key="7">
    <source>
        <dbReference type="Pfam" id="PF02272"/>
    </source>
</evidence>
<evidence type="ECO:0000256" key="5">
    <source>
        <dbReference type="ARBA" id="ARBA00022839"/>
    </source>
</evidence>
<dbReference type="InterPro" id="IPR038763">
    <property type="entry name" value="DHH_sf"/>
</dbReference>
<evidence type="ECO:0000313" key="9">
    <source>
        <dbReference type="EMBL" id="RKX66353.1"/>
    </source>
</evidence>
<dbReference type="GO" id="GO:0006310">
    <property type="term" value="P:DNA recombination"/>
    <property type="evidence" value="ECO:0007669"/>
    <property type="project" value="InterPro"/>
</dbReference>
<dbReference type="EMBL" id="QNBC01000046">
    <property type="protein sequence ID" value="RKX66353.1"/>
    <property type="molecule type" value="Genomic_DNA"/>
</dbReference>
<dbReference type="Pfam" id="PF01368">
    <property type="entry name" value="DHH"/>
    <property type="match status" value="1"/>
</dbReference>
<keyword evidence="5 9" id="KW-0269">Exonuclease</keyword>
<dbReference type="InterPro" id="IPR004610">
    <property type="entry name" value="RecJ"/>
</dbReference>
<accession>A0A660S832</accession>
<proteinExistence type="inferred from homology"/>
<feature type="domain" description="DHHA1" evidence="7">
    <location>
        <begin position="344"/>
        <end position="440"/>
    </location>
</feature>
<gene>
    <name evidence="9" type="primary">recJ</name>
    <name evidence="9" type="ORF">DRP44_04300</name>
</gene>
<name>A0A660S832_UNCT6</name>
<comment type="caution">
    <text evidence="9">The sequence shown here is derived from an EMBL/GenBank/DDBJ whole genome shotgun (WGS) entry which is preliminary data.</text>
</comment>
<organism evidence="9 10">
    <name type="scientific">candidate division TA06 bacterium</name>
    <dbReference type="NCBI Taxonomy" id="2250710"/>
    <lineage>
        <taxon>Bacteria</taxon>
        <taxon>Bacteria division TA06</taxon>
    </lineage>
</organism>
<dbReference type="Pfam" id="PF02272">
    <property type="entry name" value="DHHA1"/>
    <property type="match status" value="1"/>
</dbReference>
<keyword evidence="3" id="KW-0540">Nuclease</keyword>
<keyword evidence="4" id="KW-0378">Hydrolase</keyword>
<dbReference type="SUPFAM" id="SSF64182">
    <property type="entry name" value="DHH phosphoesterases"/>
    <property type="match status" value="1"/>
</dbReference>
<dbReference type="InterPro" id="IPR001667">
    <property type="entry name" value="DDH_dom"/>
</dbReference>
<dbReference type="AlphaFoldDB" id="A0A660S832"/>
<sequence>MPRYQHWDFRNPHSKDLHIENLHPIVIDVLIARGINTKSKITKFIYPDIQSVNDPALLPDIESASKRFYEAISNHEKIMIYGDYDADGITASAIVTLFLKQLNVPVECYINDRASEGYGISSKGIEYAISNDFKLIITVDNGITANQEIKRAMESGIDVIVTDHHEPGKELPGASAVIDPKRKDSVYPFPEIAGCLVAYKFCDYTRNQYKLSVNMEQLLELVAIGSIADVMPVLNENRIFIKRGLELIRENPLPGLNALIDISKINMAKMDTYAVGFILAPRLNAMGRLYNAKSAYRLLVSENYDEAAKIAQTLEKANRERQKLDRGILKEAIIMAEEKVNNNYNVIILSSNTWHEGVIGIVASKITEKFNKPTILFASEDMYSKGSGRSVDGFNLYNALSSCSKFIDAFGGHSMAAGLRIKNENIENLENCLNKIASNIKDTPDVKSLTVDMAIPLGIINDTLYQSISYLAPFGPGNPKPIFASFNVPIKYEPRIVGNGHVKLKFSTSAGNTIDGIFFNGKEYLSEINGNNVDICYTLQENNYMGRHSVELNIADIRNASTKE</sequence>
<feature type="domain" description="DDH" evidence="6">
    <location>
        <begin position="77"/>
        <end position="225"/>
    </location>
</feature>
<evidence type="ECO:0000259" key="6">
    <source>
        <dbReference type="Pfam" id="PF01368"/>
    </source>
</evidence>
<dbReference type="PANTHER" id="PTHR30255:SF2">
    <property type="entry name" value="SINGLE-STRANDED-DNA-SPECIFIC EXONUCLEASE RECJ"/>
    <property type="match status" value="1"/>
</dbReference>
<protein>
    <recommendedName>
        <fullName evidence="2">Single-stranded-DNA-specific exonuclease RecJ</fullName>
    </recommendedName>
</protein>